<dbReference type="PANTHER" id="PTHR30469:SF15">
    <property type="entry name" value="HLYD FAMILY OF SECRETION PROTEINS"/>
    <property type="match status" value="1"/>
</dbReference>
<dbReference type="Gene3D" id="3.30.450.40">
    <property type="match status" value="1"/>
</dbReference>
<gene>
    <name evidence="4" type="ORF">Pan265_28220</name>
</gene>
<dbReference type="OrthoDB" id="248877at2"/>
<dbReference type="Gene3D" id="2.40.50.100">
    <property type="match status" value="1"/>
</dbReference>
<dbReference type="InterPro" id="IPR058647">
    <property type="entry name" value="BSH_CzcB-like"/>
</dbReference>
<dbReference type="GO" id="GO:0015562">
    <property type="term" value="F:efflux transmembrane transporter activity"/>
    <property type="evidence" value="ECO:0007669"/>
    <property type="project" value="TreeGrafter"/>
</dbReference>
<evidence type="ECO:0000313" key="5">
    <source>
        <dbReference type="Proteomes" id="UP000320386"/>
    </source>
</evidence>
<evidence type="ECO:0000259" key="3">
    <source>
        <dbReference type="Pfam" id="PF25973"/>
    </source>
</evidence>
<dbReference type="Pfam" id="PF01590">
    <property type="entry name" value="GAF"/>
    <property type="match status" value="1"/>
</dbReference>
<dbReference type="InterPro" id="IPR003018">
    <property type="entry name" value="GAF"/>
</dbReference>
<sequence length="642" mass="70783">MQDLTAQARQAVQQALEQFERLSRATDRAPTEVAREVLHVVVETMRAESGLVWLAADTLGRAYRGIAMEGDLARGVLDEQHAPIGVVANALRKTWNDPAQAVVVPPGEMQDGPDGLTRGVQFYLAISSGRKRLGILQVICSGELDPKLYREYVAFCQQAAEAMGRHMGHRQSELVERSASHYRALLTLLQNLGRIEKPSDLAHELAQGARQLFHAQRAAVVGFWGSKPEAWFSDTLDPNPKANLAQAVRTLADATRASGQPMAFQKGQVLEGDAVELQPFVDQLFELGGAQAVCVTPITEDERTPAVLIVEHAEAVEASKLAPGEVELAESVGPFLARAIELEARPLRRLGQTLAQARTNPRRAAWRSGALMMALLALLLAMILPFPMAVRVDARLEPRVLHTLTTPYPGTVERVLVQAGQAVEQGEVILELDTTDVRAERALTRSAIREQELARRDARTQQRPGEMMLADLRIEQLRIQEASLSRRIERSAIRSPISGVVLSTRPEELEGTTVDQAKELLSIGDLSGFELVVEVPEQDVGLVQTRLTAGQPVRATFLSRPWPDLEQRVTYESLLTLSPSSVPDPATGQMRYELRTGISLDGLEPHLALSEPTGRARLDLGYAPLGWRLFRHAWHYVRMTLF</sequence>
<name>A0A518C139_9BACT</name>
<feature type="domain" description="GAF" evidence="2">
    <location>
        <begin position="199"/>
        <end position="340"/>
    </location>
</feature>
<dbReference type="AlphaFoldDB" id="A0A518C139"/>
<evidence type="ECO:0000256" key="1">
    <source>
        <dbReference type="SAM" id="Phobius"/>
    </source>
</evidence>
<dbReference type="InterPro" id="IPR029016">
    <property type="entry name" value="GAF-like_dom_sf"/>
</dbReference>
<proteinExistence type="predicted"/>
<dbReference type="KEGG" id="mcad:Pan265_28220"/>
<keyword evidence="1" id="KW-0472">Membrane</keyword>
<dbReference type="GO" id="GO:1990281">
    <property type="term" value="C:efflux pump complex"/>
    <property type="evidence" value="ECO:0007669"/>
    <property type="project" value="TreeGrafter"/>
</dbReference>
<evidence type="ECO:0000259" key="2">
    <source>
        <dbReference type="Pfam" id="PF01590"/>
    </source>
</evidence>
<evidence type="ECO:0000313" key="4">
    <source>
        <dbReference type="EMBL" id="QDU72946.1"/>
    </source>
</evidence>
<dbReference type="PANTHER" id="PTHR30469">
    <property type="entry name" value="MULTIDRUG RESISTANCE PROTEIN MDTA"/>
    <property type="match status" value="1"/>
</dbReference>
<dbReference type="EMBL" id="CP036280">
    <property type="protein sequence ID" value="QDU72946.1"/>
    <property type="molecule type" value="Genomic_DNA"/>
</dbReference>
<keyword evidence="1" id="KW-1133">Transmembrane helix</keyword>
<dbReference type="Proteomes" id="UP000320386">
    <property type="component" value="Chromosome"/>
</dbReference>
<keyword evidence="5" id="KW-1185">Reference proteome</keyword>
<dbReference type="SUPFAM" id="SSF55781">
    <property type="entry name" value="GAF domain-like"/>
    <property type="match status" value="1"/>
</dbReference>
<feature type="domain" description="CzcB-like barrel-sandwich hybrid" evidence="3">
    <location>
        <begin position="406"/>
        <end position="525"/>
    </location>
</feature>
<dbReference type="SUPFAM" id="SSF111369">
    <property type="entry name" value="HlyD-like secretion proteins"/>
    <property type="match status" value="1"/>
</dbReference>
<keyword evidence="1" id="KW-0812">Transmembrane</keyword>
<reference evidence="4 5" key="1">
    <citation type="submission" date="2019-02" db="EMBL/GenBank/DDBJ databases">
        <title>Deep-cultivation of Planctomycetes and their phenomic and genomic characterization uncovers novel biology.</title>
        <authorList>
            <person name="Wiegand S."/>
            <person name="Jogler M."/>
            <person name="Boedeker C."/>
            <person name="Pinto D."/>
            <person name="Vollmers J."/>
            <person name="Rivas-Marin E."/>
            <person name="Kohn T."/>
            <person name="Peeters S.H."/>
            <person name="Heuer A."/>
            <person name="Rast P."/>
            <person name="Oberbeckmann S."/>
            <person name="Bunk B."/>
            <person name="Jeske O."/>
            <person name="Meyerdierks A."/>
            <person name="Storesund J.E."/>
            <person name="Kallscheuer N."/>
            <person name="Luecker S."/>
            <person name="Lage O.M."/>
            <person name="Pohl T."/>
            <person name="Merkel B.J."/>
            <person name="Hornburger P."/>
            <person name="Mueller R.-W."/>
            <person name="Bruemmer F."/>
            <person name="Labrenz M."/>
            <person name="Spormann A.M."/>
            <person name="Op den Camp H."/>
            <person name="Overmann J."/>
            <person name="Amann R."/>
            <person name="Jetten M.S.M."/>
            <person name="Mascher T."/>
            <person name="Medema M.H."/>
            <person name="Devos D.P."/>
            <person name="Kaster A.-K."/>
            <person name="Ovreas L."/>
            <person name="Rohde M."/>
            <person name="Galperin M.Y."/>
            <person name="Jogler C."/>
        </authorList>
    </citation>
    <scope>NUCLEOTIDE SEQUENCE [LARGE SCALE GENOMIC DNA]</scope>
    <source>
        <strain evidence="4 5">Pan265</strain>
    </source>
</reference>
<protein>
    <submittedName>
        <fullName evidence="4">HlyD family secretion protein</fullName>
    </submittedName>
</protein>
<dbReference type="RefSeq" id="WP_145447092.1">
    <property type="nucleotide sequence ID" value="NZ_CP036280.1"/>
</dbReference>
<organism evidence="4 5">
    <name type="scientific">Mucisphaera calidilacus</name>
    <dbReference type="NCBI Taxonomy" id="2527982"/>
    <lineage>
        <taxon>Bacteria</taxon>
        <taxon>Pseudomonadati</taxon>
        <taxon>Planctomycetota</taxon>
        <taxon>Phycisphaerae</taxon>
        <taxon>Phycisphaerales</taxon>
        <taxon>Phycisphaeraceae</taxon>
        <taxon>Mucisphaera</taxon>
    </lineage>
</organism>
<dbReference type="Pfam" id="PF25973">
    <property type="entry name" value="BSH_CzcB"/>
    <property type="match status" value="1"/>
</dbReference>
<accession>A0A518C139</accession>
<feature type="transmembrane region" description="Helical" evidence="1">
    <location>
        <begin position="370"/>
        <end position="390"/>
    </location>
</feature>